<organism evidence="1">
    <name type="scientific">marine sediment metagenome</name>
    <dbReference type="NCBI Taxonomy" id="412755"/>
    <lineage>
        <taxon>unclassified sequences</taxon>
        <taxon>metagenomes</taxon>
        <taxon>ecological metagenomes</taxon>
    </lineage>
</organism>
<proteinExistence type="predicted"/>
<protein>
    <submittedName>
        <fullName evidence="1">Uncharacterized protein</fullName>
    </submittedName>
</protein>
<dbReference type="AlphaFoldDB" id="X0UAI2"/>
<name>X0UAI2_9ZZZZ</name>
<gene>
    <name evidence="1" type="ORF">S01H1_41924</name>
</gene>
<sequence>MGDRVDLERCVGGTVELERLGAWHPRQRISVSDVDNRFAFCIVSADLDRGVKMDLHDERCPTCGRFVPGDESDAREDAYFDLPPGGFQSHDYMVVYCNAACGEAKSPKAHYEDDPDYDAAWAAR</sequence>
<accession>X0UAI2</accession>
<evidence type="ECO:0000313" key="1">
    <source>
        <dbReference type="EMBL" id="GAG02545.1"/>
    </source>
</evidence>
<reference evidence="1" key="1">
    <citation type="journal article" date="2014" name="Front. Microbiol.">
        <title>High frequency of phylogenetically diverse reductive dehalogenase-homologous genes in deep subseafloor sedimentary metagenomes.</title>
        <authorList>
            <person name="Kawai M."/>
            <person name="Futagami T."/>
            <person name="Toyoda A."/>
            <person name="Takaki Y."/>
            <person name="Nishi S."/>
            <person name="Hori S."/>
            <person name="Arai W."/>
            <person name="Tsubouchi T."/>
            <person name="Morono Y."/>
            <person name="Uchiyama I."/>
            <person name="Ito T."/>
            <person name="Fujiyama A."/>
            <person name="Inagaki F."/>
            <person name="Takami H."/>
        </authorList>
    </citation>
    <scope>NUCLEOTIDE SEQUENCE</scope>
    <source>
        <strain evidence="1">Expedition CK06-06</strain>
    </source>
</reference>
<comment type="caution">
    <text evidence="1">The sequence shown here is derived from an EMBL/GenBank/DDBJ whole genome shotgun (WGS) entry which is preliminary data.</text>
</comment>
<dbReference type="EMBL" id="BARS01026611">
    <property type="protein sequence ID" value="GAG02545.1"/>
    <property type="molecule type" value="Genomic_DNA"/>
</dbReference>